<protein>
    <submittedName>
        <fullName evidence="1">Uncharacterized protein</fullName>
    </submittedName>
</protein>
<dbReference type="PANTHER" id="PTHR30373">
    <property type="entry name" value="UPF0603 PROTEIN YGCG"/>
    <property type="match status" value="1"/>
</dbReference>
<dbReference type="OrthoDB" id="9810918at2"/>
<dbReference type="Pfam" id="PF04536">
    <property type="entry name" value="TPM_phosphatase"/>
    <property type="match status" value="1"/>
</dbReference>
<accession>A0A1W6ZNY6</accession>
<dbReference type="AlphaFoldDB" id="A0A1W6ZNY6"/>
<organism evidence="1 2">
    <name type="scientific">Pseudorhodoplanes sinuspersici</name>
    <dbReference type="NCBI Taxonomy" id="1235591"/>
    <lineage>
        <taxon>Bacteria</taxon>
        <taxon>Pseudomonadati</taxon>
        <taxon>Pseudomonadota</taxon>
        <taxon>Alphaproteobacteria</taxon>
        <taxon>Hyphomicrobiales</taxon>
        <taxon>Pseudorhodoplanes</taxon>
    </lineage>
</organism>
<proteinExistence type="predicted"/>
<dbReference type="KEGG" id="psin:CAK95_08495"/>
<sequence>MTLPQATKFRALFLALAFAVITTAALAQSSLTFPALTGRVVDDAGILDANTRATLEKLSADLEAKSTDQLVVVTLKSLQGTSIEDYGYQLGRHWQIGQKGKDNGVLLIVAPNERKVRIEVGYGLEGTLTDLISNFIIRNSILPRFRAGDFQGGITRGAQDISQVLMGDADEYKQRAAQANAAQQQQIDPIDMIFIGFFVFMMIMTVLNALSNMRRGGRGIPAGGVRRTSNWAGAGPIILGSGWGGGDFGGGGWGGGGGFSGGGGSFGGGGSSGSW</sequence>
<dbReference type="STRING" id="1235591.CAK95_08495"/>
<evidence type="ECO:0000313" key="2">
    <source>
        <dbReference type="Proteomes" id="UP000194137"/>
    </source>
</evidence>
<dbReference type="EMBL" id="CP021112">
    <property type="protein sequence ID" value="ARP99118.1"/>
    <property type="molecule type" value="Genomic_DNA"/>
</dbReference>
<gene>
    <name evidence="1" type="ORF">CAK95_08495</name>
</gene>
<dbReference type="Proteomes" id="UP000194137">
    <property type="component" value="Chromosome"/>
</dbReference>
<name>A0A1W6ZNY6_9HYPH</name>
<dbReference type="InterPro" id="IPR007621">
    <property type="entry name" value="TPM_dom"/>
</dbReference>
<dbReference type="RefSeq" id="WP_086087527.1">
    <property type="nucleotide sequence ID" value="NZ_CP021112.1"/>
</dbReference>
<keyword evidence="2" id="KW-1185">Reference proteome</keyword>
<dbReference type="PANTHER" id="PTHR30373:SF2">
    <property type="entry name" value="UPF0603 PROTEIN YGCG"/>
    <property type="match status" value="1"/>
</dbReference>
<dbReference type="Gene3D" id="3.10.310.50">
    <property type="match status" value="1"/>
</dbReference>
<reference evidence="1 2" key="1">
    <citation type="submission" date="2017-05" db="EMBL/GenBank/DDBJ databases">
        <title>Full genome sequence of Pseudorhodoplanes sinuspersici.</title>
        <authorList>
            <person name="Dastgheib S.M.M."/>
            <person name="Shavandi M."/>
            <person name="Tirandaz H."/>
        </authorList>
    </citation>
    <scope>NUCLEOTIDE SEQUENCE [LARGE SCALE GENOMIC DNA]</scope>
    <source>
        <strain evidence="1 2">RIPI110</strain>
    </source>
</reference>
<evidence type="ECO:0000313" key="1">
    <source>
        <dbReference type="EMBL" id="ARP99118.1"/>
    </source>
</evidence>